<dbReference type="Proteomes" id="UP001239909">
    <property type="component" value="Unassembled WGS sequence"/>
</dbReference>
<dbReference type="PANTHER" id="PTHR46832">
    <property type="entry name" value="5'-METHYLTHIOADENOSINE/S-ADENOSYLHOMOCYSTEINE NUCLEOSIDASE"/>
    <property type="match status" value="1"/>
</dbReference>
<evidence type="ECO:0000313" key="2">
    <source>
        <dbReference type="EMBL" id="GMG81278.1"/>
    </source>
</evidence>
<evidence type="ECO:0000313" key="3">
    <source>
        <dbReference type="Proteomes" id="UP001239909"/>
    </source>
</evidence>
<dbReference type="PANTHER" id="PTHR46832:SF1">
    <property type="entry name" value="5'-METHYLTHIOADENOSINE_S-ADENOSYLHOMOCYSTEINE NUCLEOSIDASE"/>
    <property type="match status" value="1"/>
</dbReference>
<protein>
    <submittedName>
        <fullName evidence="2">Phosphorylase</fullName>
    </submittedName>
</protein>
<name>A0ABQ6LKG6_9RHOB</name>
<organism evidence="2 3">
    <name type="scientific">Paralimibaculum aggregatum</name>
    <dbReference type="NCBI Taxonomy" id="3036245"/>
    <lineage>
        <taxon>Bacteria</taxon>
        <taxon>Pseudomonadati</taxon>
        <taxon>Pseudomonadota</taxon>
        <taxon>Alphaproteobacteria</taxon>
        <taxon>Rhodobacterales</taxon>
        <taxon>Paracoccaceae</taxon>
        <taxon>Paralimibaculum</taxon>
    </lineage>
</organism>
<dbReference type="EMBL" id="BSYI01000003">
    <property type="protein sequence ID" value="GMG81278.1"/>
    <property type="molecule type" value="Genomic_DNA"/>
</dbReference>
<gene>
    <name evidence="2" type="ORF">LNKW23_04910</name>
</gene>
<dbReference type="InterPro" id="IPR000845">
    <property type="entry name" value="Nucleoside_phosphorylase_d"/>
</dbReference>
<dbReference type="SUPFAM" id="SSF53167">
    <property type="entry name" value="Purine and uridine phosphorylases"/>
    <property type="match status" value="1"/>
</dbReference>
<dbReference type="RefSeq" id="WP_285669944.1">
    <property type="nucleotide sequence ID" value="NZ_BSYI01000003.1"/>
</dbReference>
<keyword evidence="3" id="KW-1185">Reference proteome</keyword>
<dbReference type="Gene3D" id="3.40.50.1580">
    <property type="entry name" value="Nucleoside phosphorylase domain"/>
    <property type="match status" value="1"/>
</dbReference>
<reference evidence="2 3" key="1">
    <citation type="submission" date="2023-04" db="EMBL/GenBank/DDBJ databases">
        <title>Marinoamorphus aggregata gen. nov., sp. Nov., isolate from tissue of brittle star Ophioplocus japonicus.</title>
        <authorList>
            <person name="Kawano K."/>
            <person name="Sawayama S."/>
            <person name="Nakagawa S."/>
        </authorList>
    </citation>
    <scope>NUCLEOTIDE SEQUENCE [LARGE SCALE GENOMIC DNA]</scope>
    <source>
        <strain evidence="2 3">NKW23</strain>
    </source>
</reference>
<sequence>MAMITPVNLPLQEPKLGILCGLEDELKTLGGWRRHKWVVAAATGANPRRTSRAVLGMWREGCRMLLSWGVAGGLAAELEPGDLILPDGVVLPDGTVLPLASNLLPEAGAGPDEPAMLMAGSDRMVLRAADKAALLAATGAVAVDMETHLVARAAEEAAYPAIAIRAIADPAGLDLPAFLEGAVGSDGTPRIGAVLAGLAGRPAALPTLLKLRRAYRSGLDALDEAARSDTIGRLLEAVPRI</sequence>
<accession>A0ABQ6LKG6</accession>
<proteinExistence type="predicted"/>
<feature type="domain" description="Nucleoside phosphorylase" evidence="1">
    <location>
        <begin position="119"/>
        <end position="173"/>
    </location>
</feature>
<comment type="caution">
    <text evidence="2">The sequence shown here is derived from an EMBL/GenBank/DDBJ whole genome shotgun (WGS) entry which is preliminary data.</text>
</comment>
<evidence type="ECO:0000259" key="1">
    <source>
        <dbReference type="Pfam" id="PF01048"/>
    </source>
</evidence>
<dbReference type="InterPro" id="IPR035994">
    <property type="entry name" value="Nucleoside_phosphorylase_sf"/>
</dbReference>
<dbReference type="Pfam" id="PF01048">
    <property type="entry name" value="PNP_UDP_1"/>
    <property type="match status" value="1"/>
</dbReference>